<dbReference type="InterPro" id="IPR008971">
    <property type="entry name" value="HSP40/DnaJ_pept-bd"/>
</dbReference>
<dbReference type="GO" id="GO:0005524">
    <property type="term" value="F:ATP binding"/>
    <property type="evidence" value="ECO:0007669"/>
    <property type="project" value="InterPro"/>
</dbReference>
<sequence length="455" mass="49230">MNVNHITRLIQPAVKTAASWQSKPAMIAKAFKRSSVGIAPYIYMHHQQQQRQKKEFHTSSINRQRNEDPYKVLGVSKSSSQSDIKKAYYKLAKQYHPDTNKDKDAREKFVQIQEAYEILSDEQKRSQYDQYGHGFDGAGMGGSGGPGGFYSEGAAGSASGGFPGGFDPNDIFSQFFGGGFSGGFGSSASGGADPFRTMSGEDIQVPLTINFMDAVKGAKKYVTVNPITTCHTCHGSGIKSGKKKTQCGICHGSGVQTVQMGGFNMQTACQACGGAGSSIPHDAKCITCDSVGKVRERKQVEVTIPAGVDNNSRLRVPGAGDAPIKGQGPKGDLFVSLNIQPSKVFRRQDADIFYDAKIPFHKALLGGRIRIPTIDGEVDLKIPSGSQPDDSIALRGRGIQRLRGSSRGDQIVQLKVELPRNLRGKQREIIEKYASLVDKEYEKPSSNKDDKLNGA</sequence>
<dbReference type="GO" id="GO:0005737">
    <property type="term" value="C:cytoplasm"/>
    <property type="evidence" value="ECO:0007669"/>
    <property type="project" value="TreeGrafter"/>
</dbReference>
<keyword evidence="11" id="KW-1185">Reference proteome</keyword>
<evidence type="ECO:0000256" key="3">
    <source>
        <dbReference type="ARBA" id="ARBA00022771"/>
    </source>
</evidence>
<dbReference type="Pfam" id="PF00226">
    <property type="entry name" value="DnaJ"/>
    <property type="match status" value="1"/>
</dbReference>
<dbReference type="InterPro" id="IPR036410">
    <property type="entry name" value="HSP_DnaJ_Cys-rich_dom_sf"/>
</dbReference>
<evidence type="ECO:0000256" key="5">
    <source>
        <dbReference type="ARBA" id="ARBA00023186"/>
    </source>
</evidence>
<dbReference type="PRINTS" id="PR00625">
    <property type="entry name" value="JDOMAIN"/>
</dbReference>
<dbReference type="PANTHER" id="PTHR43096">
    <property type="entry name" value="DNAJ HOMOLOG 1, MITOCHONDRIAL-RELATED"/>
    <property type="match status" value="1"/>
</dbReference>
<dbReference type="GO" id="GO:0031072">
    <property type="term" value="F:heat shock protein binding"/>
    <property type="evidence" value="ECO:0007669"/>
    <property type="project" value="InterPro"/>
</dbReference>
<evidence type="ECO:0000259" key="9">
    <source>
        <dbReference type="PROSITE" id="PS51188"/>
    </source>
</evidence>
<protein>
    <recommendedName>
        <fullName evidence="6">DnaJ homolog 1, mitochondrial</fullName>
    </recommendedName>
</protein>
<evidence type="ECO:0000256" key="6">
    <source>
        <dbReference type="ARBA" id="ARBA00072890"/>
    </source>
</evidence>
<dbReference type="PROSITE" id="PS50076">
    <property type="entry name" value="DNAJ_2"/>
    <property type="match status" value="1"/>
</dbReference>
<dbReference type="CDD" id="cd10747">
    <property type="entry name" value="DnaJ_C"/>
    <property type="match status" value="1"/>
</dbReference>
<evidence type="ECO:0000256" key="4">
    <source>
        <dbReference type="ARBA" id="ARBA00022833"/>
    </source>
</evidence>
<dbReference type="PANTHER" id="PTHR43096:SF52">
    <property type="entry name" value="DNAJ HOMOLOG 1, MITOCHONDRIAL-RELATED"/>
    <property type="match status" value="1"/>
</dbReference>
<dbReference type="InterPro" id="IPR018253">
    <property type="entry name" value="DnaJ_domain_CS"/>
</dbReference>
<keyword evidence="4 7" id="KW-0862">Zinc</keyword>
<dbReference type="Gene3D" id="1.10.287.110">
    <property type="entry name" value="DnaJ domain"/>
    <property type="match status" value="1"/>
</dbReference>
<dbReference type="InterPro" id="IPR002939">
    <property type="entry name" value="DnaJ_C"/>
</dbReference>
<dbReference type="AlphaFoldDB" id="A0A0C9MVZ7"/>
<keyword evidence="2" id="KW-0677">Repeat</keyword>
<dbReference type="EMBL" id="DF836460">
    <property type="protein sequence ID" value="GAN07682.1"/>
    <property type="molecule type" value="Genomic_DNA"/>
</dbReference>
<dbReference type="CDD" id="cd10719">
    <property type="entry name" value="DnaJ_zf"/>
    <property type="match status" value="1"/>
</dbReference>
<dbReference type="GO" id="GO:0009408">
    <property type="term" value="P:response to heat"/>
    <property type="evidence" value="ECO:0007669"/>
    <property type="project" value="InterPro"/>
</dbReference>
<dbReference type="Gene3D" id="2.10.230.10">
    <property type="entry name" value="Heat shock protein DnaJ, cysteine-rich domain"/>
    <property type="match status" value="1"/>
</dbReference>
<evidence type="ECO:0000313" key="11">
    <source>
        <dbReference type="Proteomes" id="UP000053815"/>
    </source>
</evidence>
<dbReference type="GO" id="GO:0042026">
    <property type="term" value="P:protein refolding"/>
    <property type="evidence" value="ECO:0007669"/>
    <property type="project" value="TreeGrafter"/>
</dbReference>
<keyword evidence="5" id="KW-0143">Chaperone</keyword>
<evidence type="ECO:0000259" key="8">
    <source>
        <dbReference type="PROSITE" id="PS50076"/>
    </source>
</evidence>
<organism evidence="10">
    <name type="scientific">Mucor ambiguus</name>
    <dbReference type="NCBI Taxonomy" id="91626"/>
    <lineage>
        <taxon>Eukaryota</taxon>
        <taxon>Fungi</taxon>
        <taxon>Fungi incertae sedis</taxon>
        <taxon>Mucoromycota</taxon>
        <taxon>Mucoromycotina</taxon>
        <taxon>Mucoromycetes</taxon>
        <taxon>Mucorales</taxon>
        <taxon>Mucorineae</taxon>
        <taxon>Mucoraceae</taxon>
        <taxon>Mucor</taxon>
    </lineage>
</organism>
<dbReference type="InterPro" id="IPR036869">
    <property type="entry name" value="J_dom_sf"/>
</dbReference>
<dbReference type="FunFam" id="2.60.260.20:FF:000005">
    <property type="entry name" value="Chaperone protein dnaJ 1, mitochondrial"/>
    <property type="match status" value="1"/>
</dbReference>
<dbReference type="CDD" id="cd06257">
    <property type="entry name" value="DnaJ"/>
    <property type="match status" value="1"/>
</dbReference>
<dbReference type="GO" id="GO:0051082">
    <property type="term" value="F:unfolded protein binding"/>
    <property type="evidence" value="ECO:0007669"/>
    <property type="project" value="InterPro"/>
</dbReference>
<dbReference type="Pfam" id="PF01556">
    <property type="entry name" value="DnaJ_C"/>
    <property type="match status" value="1"/>
</dbReference>
<keyword evidence="1 7" id="KW-0479">Metal-binding</keyword>
<dbReference type="InterPro" id="IPR001305">
    <property type="entry name" value="HSP_DnaJ_Cys-rich_dom"/>
</dbReference>
<dbReference type="SUPFAM" id="SSF57938">
    <property type="entry name" value="DnaJ/Hsp40 cysteine-rich domain"/>
    <property type="match status" value="1"/>
</dbReference>
<proteinExistence type="inferred from homology"/>
<dbReference type="InterPro" id="IPR001623">
    <property type="entry name" value="DnaJ_domain"/>
</dbReference>
<dbReference type="Proteomes" id="UP000053815">
    <property type="component" value="Unassembled WGS sequence"/>
</dbReference>
<reference evidence="10" key="1">
    <citation type="submission" date="2014-09" db="EMBL/GenBank/DDBJ databases">
        <title>Draft genome sequence of an oleaginous Mucoromycotina fungus Mucor ambiguus NBRC6742.</title>
        <authorList>
            <person name="Takeda I."/>
            <person name="Yamane N."/>
            <person name="Morita T."/>
            <person name="Tamano K."/>
            <person name="Machida M."/>
            <person name="Baker S."/>
            <person name="Koike H."/>
        </authorList>
    </citation>
    <scope>NUCLEOTIDE SEQUENCE</scope>
    <source>
        <strain evidence="10">NBRC 6742</strain>
    </source>
</reference>
<gene>
    <name evidence="10" type="ORF">MAM1_0171c07184</name>
</gene>
<feature type="zinc finger region" description="CR-type" evidence="7">
    <location>
        <begin position="217"/>
        <end position="297"/>
    </location>
</feature>
<name>A0A0C9MVZ7_9FUNG</name>
<dbReference type="STRING" id="91626.A0A0C9MVZ7"/>
<evidence type="ECO:0000256" key="1">
    <source>
        <dbReference type="ARBA" id="ARBA00022723"/>
    </source>
</evidence>
<dbReference type="HAMAP" id="MF_01152">
    <property type="entry name" value="DnaJ"/>
    <property type="match status" value="1"/>
</dbReference>
<evidence type="ECO:0000313" key="10">
    <source>
        <dbReference type="EMBL" id="GAN07682.1"/>
    </source>
</evidence>
<accession>A0A0C9MVZ7</accession>
<dbReference type="OrthoDB" id="10256793at2759"/>
<dbReference type="FunFam" id="2.10.230.10:FF:000001">
    <property type="entry name" value="DnaJ subfamily A member 2"/>
    <property type="match status" value="1"/>
</dbReference>
<feature type="domain" description="J" evidence="8">
    <location>
        <begin position="68"/>
        <end position="132"/>
    </location>
</feature>
<dbReference type="GO" id="GO:0008270">
    <property type="term" value="F:zinc ion binding"/>
    <property type="evidence" value="ECO:0007669"/>
    <property type="project" value="UniProtKB-KW"/>
</dbReference>
<dbReference type="InterPro" id="IPR012724">
    <property type="entry name" value="DnaJ"/>
</dbReference>
<dbReference type="Gene3D" id="2.60.260.20">
    <property type="entry name" value="Urease metallochaperone UreE, N-terminal domain"/>
    <property type="match status" value="2"/>
</dbReference>
<dbReference type="SUPFAM" id="SSF49493">
    <property type="entry name" value="HSP40/DnaJ peptide-binding domain"/>
    <property type="match status" value="2"/>
</dbReference>
<dbReference type="PROSITE" id="PS00636">
    <property type="entry name" value="DNAJ_1"/>
    <property type="match status" value="1"/>
</dbReference>
<dbReference type="PROSITE" id="PS51188">
    <property type="entry name" value="ZF_CR"/>
    <property type="match status" value="1"/>
</dbReference>
<feature type="domain" description="CR-type" evidence="9">
    <location>
        <begin position="217"/>
        <end position="297"/>
    </location>
</feature>
<evidence type="ECO:0000256" key="2">
    <source>
        <dbReference type="ARBA" id="ARBA00022737"/>
    </source>
</evidence>
<dbReference type="SMART" id="SM00271">
    <property type="entry name" value="DnaJ"/>
    <property type="match status" value="1"/>
</dbReference>
<dbReference type="NCBIfam" id="NF008035">
    <property type="entry name" value="PRK10767.1"/>
    <property type="match status" value="1"/>
</dbReference>
<dbReference type="Pfam" id="PF00684">
    <property type="entry name" value="DnaJ_CXXCXGXG"/>
    <property type="match status" value="1"/>
</dbReference>
<dbReference type="SUPFAM" id="SSF46565">
    <property type="entry name" value="Chaperone J-domain"/>
    <property type="match status" value="1"/>
</dbReference>
<evidence type="ECO:0000256" key="7">
    <source>
        <dbReference type="PROSITE-ProRule" id="PRU00546"/>
    </source>
</evidence>
<keyword evidence="3 7" id="KW-0863">Zinc-finger</keyword>